<evidence type="ECO:0000313" key="2">
    <source>
        <dbReference type="EMBL" id="PKY59751.1"/>
    </source>
</evidence>
<evidence type="ECO:0000313" key="3">
    <source>
        <dbReference type="Proteomes" id="UP000234323"/>
    </source>
</evidence>
<dbReference type="EMBL" id="LLXI01003742">
    <property type="protein sequence ID" value="PKY59751.1"/>
    <property type="molecule type" value="Genomic_DNA"/>
</dbReference>
<evidence type="ECO:0000256" key="1">
    <source>
        <dbReference type="SAM" id="MobiDB-lite"/>
    </source>
</evidence>
<proteinExistence type="predicted"/>
<gene>
    <name evidence="2" type="ORF">RhiirA4_482759</name>
</gene>
<feature type="region of interest" description="Disordered" evidence="1">
    <location>
        <begin position="52"/>
        <end position="82"/>
    </location>
</feature>
<dbReference type="AlphaFoldDB" id="A0A2I1HLL7"/>
<sequence>MSGFLNVNNSNDFSKLGIFYEFSKHMYETNLNDKLKMIYSKNEELYLDFPIQNGNKTGRYSPTSRRRTRSNSNLSSHYSGQCGTSFQLDPQVYEL</sequence>
<protein>
    <submittedName>
        <fullName evidence="2">Uncharacterized protein</fullName>
    </submittedName>
</protein>
<keyword evidence="3" id="KW-1185">Reference proteome</keyword>
<accession>A0A2I1HLL7</accession>
<reference evidence="2 3" key="1">
    <citation type="submission" date="2015-10" db="EMBL/GenBank/DDBJ databases">
        <title>Genome analyses suggest a sexual origin of heterokaryosis in a supposedly ancient asexual fungus.</title>
        <authorList>
            <person name="Ropars J."/>
            <person name="Sedzielewska K."/>
            <person name="Noel J."/>
            <person name="Charron P."/>
            <person name="Farinelli L."/>
            <person name="Marton T."/>
            <person name="Kruger M."/>
            <person name="Pelin A."/>
            <person name="Brachmann A."/>
            <person name="Corradi N."/>
        </authorList>
    </citation>
    <scope>NUCLEOTIDE SEQUENCE [LARGE SCALE GENOMIC DNA]</scope>
    <source>
        <strain evidence="2 3">A4</strain>
    </source>
</reference>
<name>A0A2I1HLL7_9GLOM</name>
<organism evidence="2 3">
    <name type="scientific">Rhizophagus irregularis</name>
    <dbReference type="NCBI Taxonomy" id="588596"/>
    <lineage>
        <taxon>Eukaryota</taxon>
        <taxon>Fungi</taxon>
        <taxon>Fungi incertae sedis</taxon>
        <taxon>Mucoromycota</taxon>
        <taxon>Glomeromycotina</taxon>
        <taxon>Glomeromycetes</taxon>
        <taxon>Glomerales</taxon>
        <taxon>Glomeraceae</taxon>
        <taxon>Rhizophagus</taxon>
    </lineage>
</organism>
<comment type="caution">
    <text evidence="2">The sequence shown here is derived from an EMBL/GenBank/DDBJ whole genome shotgun (WGS) entry which is preliminary data.</text>
</comment>
<dbReference type="Proteomes" id="UP000234323">
    <property type="component" value="Unassembled WGS sequence"/>
</dbReference>